<keyword evidence="4" id="KW-0804">Transcription</keyword>
<dbReference type="InterPro" id="IPR039425">
    <property type="entry name" value="RNA_pol_sigma-70-like"/>
</dbReference>
<dbReference type="SUPFAM" id="SSF88659">
    <property type="entry name" value="Sigma3 and sigma4 domains of RNA polymerase sigma factors"/>
    <property type="match status" value="1"/>
</dbReference>
<dbReference type="Pfam" id="PF04542">
    <property type="entry name" value="Sigma70_r2"/>
    <property type="match status" value="1"/>
</dbReference>
<dbReference type="InterPro" id="IPR036388">
    <property type="entry name" value="WH-like_DNA-bd_sf"/>
</dbReference>
<dbReference type="InterPro" id="IPR013325">
    <property type="entry name" value="RNA_pol_sigma_r2"/>
</dbReference>
<dbReference type="Gene3D" id="1.10.10.10">
    <property type="entry name" value="Winged helix-like DNA-binding domain superfamily/Winged helix DNA-binding domain"/>
    <property type="match status" value="1"/>
</dbReference>
<comment type="similarity">
    <text evidence="1">Belongs to the sigma-70 factor family. ECF subfamily.</text>
</comment>
<dbReference type="PATRIC" id="fig|317.174.peg.3535"/>
<dbReference type="InterPro" id="IPR007627">
    <property type="entry name" value="RNA_pol_sigma70_r2"/>
</dbReference>
<protein>
    <submittedName>
        <fullName evidence="7">RNA polymerase sigma factor</fullName>
    </submittedName>
</protein>
<dbReference type="SUPFAM" id="SSF88946">
    <property type="entry name" value="Sigma2 domain of RNA polymerase sigma factors"/>
    <property type="match status" value="1"/>
</dbReference>
<keyword evidence="2" id="KW-0805">Transcription regulation</keyword>
<dbReference type="Proteomes" id="UP000028643">
    <property type="component" value="Unassembled WGS sequence"/>
</dbReference>
<dbReference type="InterPro" id="IPR013324">
    <property type="entry name" value="RNA_pol_sigma_r3/r4-like"/>
</dbReference>
<organism evidence="7 8">
    <name type="scientific">Pseudomonas syringae</name>
    <dbReference type="NCBI Taxonomy" id="317"/>
    <lineage>
        <taxon>Bacteria</taxon>
        <taxon>Pseudomonadati</taxon>
        <taxon>Pseudomonadota</taxon>
        <taxon>Gammaproteobacteria</taxon>
        <taxon>Pseudomonadales</taxon>
        <taxon>Pseudomonadaceae</taxon>
        <taxon>Pseudomonas</taxon>
    </lineage>
</organism>
<gene>
    <name evidence="7" type="ORF">IV02_17285</name>
</gene>
<dbReference type="PANTHER" id="PTHR43133">
    <property type="entry name" value="RNA POLYMERASE ECF-TYPE SIGMA FACTO"/>
    <property type="match status" value="1"/>
</dbReference>
<evidence type="ECO:0000256" key="3">
    <source>
        <dbReference type="ARBA" id="ARBA00023082"/>
    </source>
</evidence>
<evidence type="ECO:0000313" key="7">
    <source>
        <dbReference type="EMBL" id="KFE50347.1"/>
    </source>
</evidence>
<dbReference type="NCBIfam" id="TIGR02937">
    <property type="entry name" value="sigma70-ECF"/>
    <property type="match status" value="1"/>
</dbReference>
<dbReference type="EMBL" id="JPQT01000111">
    <property type="protein sequence ID" value="KFE50347.1"/>
    <property type="molecule type" value="Genomic_DNA"/>
</dbReference>
<evidence type="ECO:0000256" key="1">
    <source>
        <dbReference type="ARBA" id="ARBA00010641"/>
    </source>
</evidence>
<dbReference type="GO" id="GO:0016987">
    <property type="term" value="F:sigma factor activity"/>
    <property type="evidence" value="ECO:0007669"/>
    <property type="project" value="UniProtKB-KW"/>
</dbReference>
<evidence type="ECO:0000256" key="4">
    <source>
        <dbReference type="ARBA" id="ARBA00023163"/>
    </source>
</evidence>
<evidence type="ECO:0000259" key="6">
    <source>
        <dbReference type="Pfam" id="PF08281"/>
    </source>
</evidence>
<dbReference type="GO" id="GO:0006352">
    <property type="term" value="P:DNA-templated transcription initiation"/>
    <property type="evidence" value="ECO:0007669"/>
    <property type="project" value="InterPro"/>
</dbReference>
<sequence>MHDFSASDRDLISRQRQISKLYADHHSWLHGWLRKKLGCSQRAADLAHDAFIRVLTLAEPHNLKEPRAFLTTTATRLMIDGGRRRKIERAYLDALALHADEASIPSPEAIHAALEILEKIAQMLEGLPAKPRQAFLLNRLDGLTYSEIATVLGVSSSMVKQYMASVLVHCYKALHGSGHLA</sequence>
<feature type="domain" description="RNA polymerase sigma-70 region 2" evidence="5">
    <location>
        <begin position="21"/>
        <end position="86"/>
    </location>
</feature>
<dbReference type="RefSeq" id="WP_047576506.1">
    <property type="nucleotide sequence ID" value="NZ_JPQT01000111.1"/>
</dbReference>
<dbReference type="Gene3D" id="1.10.1740.10">
    <property type="match status" value="1"/>
</dbReference>
<feature type="domain" description="RNA polymerase sigma factor 70 region 4 type 2" evidence="6">
    <location>
        <begin position="118"/>
        <end position="167"/>
    </location>
</feature>
<dbReference type="GO" id="GO:0003677">
    <property type="term" value="F:DNA binding"/>
    <property type="evidence" value="ECO:0007669"/>
    <property type="project" value="InterPro"/>
</dbReference>
<dbReference type="CDD" id="cd06171">
    <property type="entry name" value="Sigma70_r4"/>
    <property type="match status" value="1"/>
</dbReference>
<accession>A0A085V4I4</accession>
<proteinExistence type="inferred from homology"/>
<comment type="caution">
    <text evidence="7">The sequence shown here is derived from an EMBL/GenBank/DDBJ whole genome shotgun (WGS) entry which is preliminary data.</text>
</comment>
<evidence type="ECO:0000259" key="5">
    <source>
        <dbReference type="Pfam" id="PF04542"/>
    </source>
</evidence>
<evidence type="ECO:0000256" key="2">
    <source>
        <dbReference type="ARBA" id="ARBA00023015"/>
    </source>
</evidence>
<dbReference type="InterPro" id="IPR013249">
    <property type="entry name" value="RNA_pol_sigma70_r4_t2"/>
</dbReference>
<name>A0A085V4I4_PSESX</name>
<dbReference type="InterPro" id="IPR014284">
    <property type="entry name" value="RNA_pol_sigma-70_dom"/>
</dbReference>
<reference evidence="7 8" key="1">
    <citation type="submission" date="2014-07" db="EMBL/GenBank/DDBJ databases">
        <title>Draft Genome Sequences of Environmental Pseudomonas syringae strains.</title>
        <authorList>
            <person name="Baltrus D.A."/>
            <person name="Berge O."/>
            <person name="Morris C."/>
        </authorList>
    </citation>
    <scope>NUCLEOTIDE SEQUENCE [LARGE SCALE GENOMIC DNA]</scope>
    <source>
        <strain evidence="7 8">CEB003</strain>
    </source>
</reference>
<dbReference type="Pfam" id="PF08281">
    <property type="entry name" value="Sigma70_r4_2"/>
    <property type="match status" value="1"/>
</dbReference>
<evidence type="ECO:0000313" key="8">
    <source>
        <dbReference type="Proteomes" id="UP000028643"/>
    </source>
</evidence>
<dbReference type="AlphaFoldDB" id="A0A085V4I4"/>
<keyword evidence="3" id="KW-0731">Sigma factor</keyword>
<dbReference type="PANTHER" id="PTHR43133:SF63">
    <property type="entry name" value="RNA POLYMERASE SIGMA FACTOR FECI-RELATED"/>
    <property type="match status" value="1"/>
</dbReference>